<dbReference type="EC" id="3.1.26.5" evidence="6"/>
<evidence type="ECO:0000256" key="1">
    <source>
        <dbReference type="ARBA" id="ARBA00022694"/>
    </source>
</evidence>
<keyword evidence="5 6" id="KW-0694">RNA-binding</keyword>
<keyword evidence="1 6" id="KW-0819">tRNA processing</keyword>
<dbReference type="GO" id="GO:0001682">
    <property type="term" value="P:tRNA 5'-leader removal"/>
    <property type="evidence" value="ECO:0007669"/>
    <property type="project" value="UniProtKB-UniRule"/>
</dbReference>
<evidence type="ECO:0000256" key="4">
    <source>
        <dbReference type="ARBA" id="ARBA00022801"/>
    </source>
</evidence>
<reference evidence="7 8" key="1">
    <citation type="submission" date="2018-04" db="EMBL/GenBank/DDBJ databases">
        <title>Marixanthomonas spongiae HN-E44 sp. nov., isolated from a marine sponge.</title>
        <authorList>
            <person name="Luo L."/>
            <person name="Zhuang L."/>
        </authorList>
    </citation>
    <scope>NUCLEOTIDE SEQUENCE [LARGE SCALE GENOMIC DNA]</scope>
    <source>
        <strain evidence="7 8">HN-E44</strain>
    </source>
</reference>
<dbReference type="InterPro" id="IPR014721">
    <property type="entry name" value="Ribsml_uS5_D2-typ_fold_subgr"/>
</dbReference>
<evidence type="ECO:0000256" key="2">
    <source>
        <dbReference type="ARBA" id="ARBA00022722"/>
    </source>
</evidence>
<dbReference type="GO" id="GO:0004526">
    <property type="term" value="F:ribonuclease P activity"/>
    <property type="evidence" value="ECO:0007669"/>
    <property type="project" value="UniProtKB-UniRule"/>
</dbReference>
<dbReference type="InterPro" id="IPR000100">
    <property type="entry name" value="RNase_P"/>
</dbReference>
<comment type="similarity">
    <text evidence="6">Belongs to the RnpA family.</text>
</comment>
<sequence length="121" mass="14194">MSQKFPKKEKLKSRKMIARLFSEGKFYKKYPVKVFFIEMEDAETNQATFAVPKRNFKLAVSRNHIKRKLREAYRINKEAHLEKSGKKFALLFLYLGREKPTYTAAEASVVSLLKKLTDESN</sequence>
<evidence type="ECO:0000256" key="5">
    <source>
        <dbReference type="ARBA" id="ARBA00022884"/>
    </source>
</evidence>
<dbReference type="AlphaFoldDB" id="A0A2U0I289"/>
<accession>A0A2U0I289</accession>
<keyword evidence="2 6" id="KW-0540">Nuclease</keyword>
<evidence type="ECO:0000313" key="7">
    <source>
        <dbReference type="EMBL" id="PVW15184.1"/>
    </source>
</evidence>
<comment type="subunit">
    <text evidence="6">Consists of a catalytic RNA component (M1 or rnpB) and a protein subunit.</text>
</comment>
<dbReference type="Proteomes" id="UP000245962">
    <property type="component" value="Unassembled WGS sequence"/>
</dbReference>
<dbReference type="Pfam" id="PF00825">
    <property type="entry name" value="Ribonuclease_P"/>
    <property type="match status" value="1"/>
</dbReference>
<evidence type="ECO:0000313" key="8">
    <source>
        <dbReference type="Proteomes" id="UP000245962"/>
    </source>
</evidence>
<dbReference type="SUPFAM" id="SSF54211">
    <property type="entry name" value="Ribosomal protein S5 domain 2-like"/>
    <property type="match status" value="1"/>
</dbReference>
<evidence type="ECO:0000256" key="3">
    <source>
        <dbReference type="ARBA" id="ARBA00022759"/>
    </source>
</evidence>
<dbReference type="GO" id="GO:0000049">
    <property type="term" value="F:tRNA binding"/>
    <property type="evidence" value="ECO:0007669"/>
    <property type="project" value="UniProtKB-UniRule"/>
</dbReference>
<keyword evidence="8" id="KW-1185">Reference proteome</keyword>
<keyword evidence="3 6" id="KW-0255">Endonuclease</keyword>
<dbReference type="RefSeq" id="WP_116694079.1">
    <property type="nucleotide sequence ID" value="NZ_QEHR01000004.1"/>
</dbReference>
<dbReference type="OrthoDB" id="1524972at2"/>
<protein>
    <recommendedName>
        <fullName evidence="6">Ribonuclease P protein component</fullName>
        <shortName evidence="6">RNase P protein</shortName>
        <shortName evidence="6">RNaseP protein</shortName>
        <ecNumber evidence="6">3.1.26.5</ecNumber>
    </recommendedName>
    <alternativeName>
        <fullName evidence="6">Protein C5</fullName>
    </alternativeName>
</protein>
<dbReference type="Gene3D" id="3.30.230.10">
    <property type="match status" value="1"/>
</dbReference>
<proteinExistence type="inferred from homology"/>
<keyword evidence="4 6" id="KW-0378">Hydrolase</keyword>
<dbReference type="InterPro" id="IPR020568">
    <property type="entry name" value="Ribosomal_Su5_D2-typ_SF"/>
</dbReference>
<dbReference type="HAMAP" id="MF_00227">
    <property type="entry name" value="RNase_P"/>
    <property type="match status" value="1"/>
</dbReference>
<name>A0A2U0I289_9FLAO</name>
<gene>
    <name evidence="6" type="primary">rnpA</name>
    <name evidence="7" type="ORF">DDV96_07185</name>
</gene>
<organism evidence="7 8">
    <name type="scientific">Marixanthomonas spongiae</name>
    <dbReference type="NCBI Taxonomy" id="2174845"/>
    <lineage>
        <taxon>Bacteria</taxon>
        <taxon>Pseudomonadati</taxon>
        <taxon>Bacteroidota</taxon>
        <taxon>Flavobacteriia</taxon>
        <taxon>Flavobacteriales</taxon>
        <taxon>Flavobacteriaceae</taxon>
        <taxon>Marixanthomonas</taxon>
    </lineage>
</organism>
<comment type="catalytic activity">
    <reaction evidence="6">
        <text>Endonucleolytic cleavage of RNA, removing 5'-extranucleotides from tRNA precursor.</text>
        <dbReference type="EC" id="3.1.26.5"/>
    </reaction>
</comment>
<comment type="function">
    <text evidence="6">RNaseP catalyzes the removal of the 5'-leader sequence from pre-tRNA to produce the mature 5'-terminus. It can also cleave other RNA substrates such as 4.5S RNA. The protein component plays an auxiliary but essential role in vivo by binding to the 5'-leader sequence and broadening the substrate specificity of the ribozyme.</text>
</comment>
<evidence type="ECO:0000256" key="6">
    <source>
        <dbReference type="HAMAP-Rule" id="MF_00227"/>
    </source>
</evidence>
<comment type="caution">
    <text evidence="7">The sequence shown here is derived from an EMBL/GenBank/DDBJ whole genome shotgun (WGS) entry which is preliminary data.</text>
</comment>
<dbReference type="EMBL" id="QEHR01000004">
    <property type="protein sequence ID" value="PVW15184.1"/>
    <property type="molecule type" value="Genomic_DNA"/>
</dbReference>